<dbReference type="Proteomes" id="UP000634647">
    <property type="component" value="Unassembled WGS sequence"/>
</dbReference>
<organism evidence="3 6">
    <name type="scientific">Allgaiera indica</name>
    <dbReference type="NCBI Taxonomy" id="765699"/>
    <lineage>
        <taxon>Bacteria</taxon>
        <taxon>Pseudomonadati</taxon>
        <taxon>Pseudomonadota</taxon>
        <taxon>Alphaproteobacteria</taxon>
        <taxon>Rhodobacterales</taxon>
        <taxon>Paracoccaceae</taxon>
        <taxon>Allgaiera</taxon>
    </lineage>
</organism>
<comment type="caution">
    <text evidence="3">The sequence shown here is derived from an EMBL/GenBank/DDBJ whole genome shotgun (WGS) entry which is preliminary data.</text>
</comment>
<dbReference type="GO" id="GO:0015914">
    <property type="term" value="P:phospholipid transport"/>
    <property type="evidence" value="ECO:0007669"/>
    <property type="project" value="InterPro"/>
</dbReference>
<dbReference type="PANTHER" id="PTHR33371">
    <property type="entry name" value="INTERMEMBRANE PHOSPHOLIPID TRANSPORT SYSTEM BINDING PROTEIN MLAD-RELATED"/>
    <property type="match status" value="1"/>
</dbReference>
<gene>
    <name evidence="3" type="ORF">GCM10008024_27140</name>
    <name evidence="4" type="ORF">SAMN05444006_11624</name>
</gene>
<dbReference type="InterPro" id="IPR030970">
    <property type="entry name" value="ABC_MlaD"/>
</dbReference>
<keyword evidence="1" id="KW-0472">Membrane</keyword>
<dbReference type="EMBL" id="BNAB01000013">
    <property type="protein sequence ID" value="GHE03507.1"/>
    <property type="molecule type" value="Genomic_DNA"/>
</dbReference>
<evidence type="ECO:0000259" key="2">
    <source>
        <dbReference type="Pfam" id="PF02470"/>
    </source>
</evidence>
<dbReference type="InterPro" id="IPR003399">
    <property type="entry name" value="Mce/MlaD"/>
</dbReference>
<sequence length="166" mass="16568">MASENTTEVLVGGIVLAVAIAFLVYAGQVTGLSNTSTGGYDLHAAFRSIEGISPGADVKLAGVKVGTITSIKLNPKTFFADTTIHMKPGIELPTDSAILISQDGLLGGSYVEVVPGGSLENLKPGGEITDTQGSVSLISLLMKFVGGDKSGSDSSGGGAGAPAATK</sequence>
<keyword evidence="1" id="KW-1133">Transmembrane helix</keyword>
<feature type="domain" description="Mce/MlaD" evidence="2">
    <location>
        <begin position="39"/>
        <end position="116"/>
    </location>
</feature>
<dbReference type="Proteomes" id="UP000199541">
    <property type="component" value="Unassembled WGS sequence"/>
</dbReference>
<reference evidence="3" key="3">
    <citation type="submission" date="2023-06" db="EMBL/GenBank/DDBJ databases">
        <authorList>
            <person name="Sun Q."/>
            <person name="Zhou Y."/>
        </authorList>
    </citation>
    <scope>NUCLEOTIDE SEQUENCE</scope>
    <source>
        <strain evidence="3">CGMCC 1.10859</strain>
    </source>
</reference>
<evidence type="ECO:0000313" key="4">
    <source>
        <dbReference type="EMBL" id="SDX43238.1"/>
    </source>
</evidence>
<dbReference type="NCBIfam" id="TIGR04430">
    <property type="entry name" value="OM_asym_MlaD"/>
    <property type="match status" value="1"/>
</dbReference>
<evidence type="ECO:0000256" key="1">
    <source>
        <dbReference type="SAM" id="Phobius"/>
    </source>
</evidence>
<reference evidence="4 5" key="2">
    <citation type="submission" date="2016-10" db="EMBL/GenBank/DDBJ databases">
        <authorList>
            <person name="Varghese N."/>
            <person name="Submissions S."/>
        </authorList>
    </citation>
    <scope>NUCLEOTIDE SEQUENCE [LARGE SCALE GENOMIC DNA]</scope>
    <source>
        <strain evidence="4 5">DSM 24802</strain>
    </source>
</reference>
<evidence type="ECO:0000313" key="6">
    <source>
        <dbReference type="Proteomes" id="UP000634647"/>
    </source>
</evidence>
<dbReference type="AlphaFoldDB" id="A0AAN5A0I1"/>
<name>A0AAN5A0I1_9RHOB</name>
<feature type="transmembrane region" description="Helical" evidence="1">
    <location>
        <begin position="9"/>
        <end position="27"/>
    </location>
</feature>
<evidence type="ECO:0000313" key="5">
    <source>
        <dbReference type="Proteomes" id="UP000199541"/>
    </source>
</evidence>
<protein>
    <submittedName>
        <fullName evidence="3">Outer membrane lipid asymmetry maintenance protein MlaD</fullName>
    </submittedName>
    <submittedName>
        <fullName evidence="4">Phospholipid/cholesterol/gamma-HCH transport system substrate-binding protein</fullName>
    </submittedName>
</protein>
<dbReference type="Pfam" id="PF02470">
    <property type="entry name" value="MlaD"/>
    <property type="match status" value="1"/>
</dbReference>
<reference evidence="3" key="1">
    <citation type="journal article" date="2014" name="Int. J. Syst. Evol. Microbiol.">
        <title>Complete genome sequence of Corynebacterium casei LMG S-19264T (=DSM 44701T), isolated from a smear-ripened cheese.</title>
        <authorList>
            <consortium name="US DOE Joint Genome Institute (JGI-PGF)"/>
            <person name="Walter F."/>
            <person name="Albersmeier A."/>
            <person name="Kalinowski J."/>
            <person name="Ruckert C."/>
        </authorList>
    </citation>
    <scope>NUCLEOTIDE SEQUENCE</scope>
    <source>
        <strain evidence="3">CGMCC 1.10859</strain>
    </source>
</reference>
<dbReference type="PANTHER" id="PTHR33371:SF4">
    <property type="entry name" value="INTERMEMBRANE PHOSPHOLIPID TRANSPORT SYSTEM BINDING PROTEIN MLAD"/>
    <property type="match status" value="1"/>
</dbReference>
<proteinExistence type="predicted"/>
<dbReference type="RefSeq" id="WP_035837645.1">
    <property type="nucleotide sequence ID" value="NZ_BNAB01000013.1"/>
</dbReference>
<keyword evidence="5" id="KW-1185">Reference proteome</keyword>
<dbReference type="EMBL" id="FNOB01000016">
    <property type="protein sequence ID" value="SDX43238.1"/>
    <property type="molecule type" value="Genomic_DNA"/>
</dbReference>
<keyword evidence="1" id="KW-0812">Transmembrane</keyword>
<evidence type="ECO:0000313" key="3">
    <source>
        <dbReference type="EMBL" id="GHE03507.1"/>
    </source>
</evidence>
<accession>A0AAN5A0I1</accession>
<dbReference type="InterPro" id="IPR052336">
    <property type="entry name" value="MlaD_Phospholipid_Transporter"/>
</dbReference>